<dbReference type="PANTHER" id="PTHR24032">
    <property type="entry name" value="EGF-LIKE DOMAIN-CONTAINING PROTEIN-RELATED-RELATED"/>
    <property type="match status" value="1"/>
</dbReference>
<dbReference type="Gene3D" id="2.10.25.10">
    <property type="entry name" value="Laminin"/>
    <property type="match status" value="1"/>
</dbReference>
<evidence type="ECO:0000313" key="5">
    <source>
        <dbReference type="Proteomes" id="UP000007797"/>
    </source>
</evidence>
<dbReference type="InterPro" id="IPR000742">
    <property type="entry name" value="EGF"/>
</dbReference>
<keyword evidence="5" id="KW-1185">Reference proteome</keyword>
<dbReference type="STRING" id="1054147.F4Q7Y4"/>
<evidence type="ECO:0000313" key="4">
    <source>
        <dbReference type="EMBL" id="EGG15884.1"/>
    </source>
</evidence>
<organism evidence="4 5">
    <name type="scientific">Cavenderia fasciculata</name>
    <name type="common">Slime mold</name>
    <name type="synonym">Dictyostelium fasciculatum</name>
    <dbReference type="NCBI Taxonomy" id="261658"/>
    <lineage>
        <taxon>Eukaryota</taxon>
        <taxon>Amoebozoa</taxon>
        <taxon>Evosea</taxon>
        <taxon>Eumycetozoa</taxon>
        <taxon>Dictyostelia</taxon>
        <taxon>Acytosteliales</taxon>
        <taxon>Cavenderiaceae</taxon>
        <taxon>Cavenderia</taxon>
    </lineage>
</organism>
<evidence type="ECO:0000259" key="3">
    <source>
        <dbReference type="PROSITE" id="PS50026"/>
    </source>
</evidence>
<dbReference type="PROSITE" id="PS01186">
    <property type="entry name" value="EGF_2"/>
    <property type="match status" value="1"/>
</dbReference>
<proteinExistence type="predicted"/>
<keyword evidence="1" id="KW-1015">Disulfide bond</keyword>
<dbReference type="EMBL" id="GL883025">
    <property type="protein sequence ID" value="EGG15884.1"/>
    <property type="molecule type" value="Genomic_DNA"/>
</dbReference>
<dbReference type="AlphaFoldDB" id="F4Q7Y4"/>
<protein>
    <submittedName>
        <fullName evidence="4">EGF-like domain-containing protein</fullName>
    </submittedName>
</protein>
<dbReference type="PANTHER" id="PTHR24032:SF24">
    <property type="entry name" value="EGF-LIKE DOMAIN-CONTAINING PROTEIN-RELATED"/>
    <property type="match status" value="1"/>
</dbReference>
<dbReference type="PROSITE" id="PS50026">
    <property type="entry name" value="EGF_3"/>
    <property type="match status" value="1"/>
</dbReference>
<evidence type="ECO:0000256" key="1">
    <source>
        <dbReference type="PROSITE-ProRule" id="PRU00076"/>
    </source>
</evidence>
<dbReference type="InterPro" id="IPR054484">
    <property type="entry name" value="ComC_SSD"/>
</dbReference>
<keyword evidence="1" id="KW-0245">EGF-like domain</keyword>
<dbReference type="SUPFAM" id="SSF52058">
    <property type="entry name" value="L domain-like"/>
    <property type="match status" value="1"/>
</dbReference>
<comment type="caution">
    <text evidence="1">Lacks conserved residue(s) required for the propagation of feature annotation.</text>
</comment>
<dbReference type="InterPro" id="IPR032675">
    <property type="entry name" value="LRR_dom_sf"/>
</dbReference>
<gene>
    <name evidence="4" type="ORF">DFA_09553</name>
</gene>
<sequence length="1150" mass="127222">MNPEIRWVVQLLILIPEPNWVVRTIDQYSNNYINHVVECQSLPTTELNSAIWIIRQYSCNIGQDQTSICSSLYFTCSTGTPTPHITKIVMLSYPTTAVAGLPNSGLSQFNFPELEELDIIAMQAVVADINILDLIMGSSPKLQRLRLRSDPKVTLLPSGFWSSLPMLSYFSVEGAMFQQYLVFNFGPTITELTFGITGALIVDQSTPVHTKLTKLNINAKLLAIPQTFAFTNQSFPALTTLTITPVLGSQPLALHCNASSITSLTVASQVEVHINLLYPQSLISLFASGYSTLSPPLINFTNLLSLELSQSTLSSLQLTKYPDSLALIDVSETNLVAFPNIPVNNLKSVTYDKNQLQGAIPWNNFQNANNILLDVSFNTGLTTIVPESFCNNRLYIDGCPLITDLPECFKCYQNNRFYVRTDIVLDPGFTCNITFNSTMLYTVFGQAALYGTNIGYGSFDNRYLLVAEIPNKQLIFADSLIEVGPPRNITLVMDGHYPEYKFNFTVLEVGIKIPAHLGVYYEQIPPGIVQFHVFVEVINPYLQHNITINDNINCLITGVVSKGNYLYCNVTGHSFKQGDNLKYTITNPYYIVHEYLTISSFYPTDVSLNFYDSIISVGSRYGFIGNYGNGPMNQTIIYFNGDPSICIVTLKSFTNIQCNQTKYWQGGETNITISVDGFMSTPIIVDLTSLESLCNDTGCSGHGTCNQNGNCICDTGYYSDTCSEKYPTFSSGEYDENDRKLISIYGDFGPFNQTIVSITLNSTDCQATYKSQSLINCTLVSEPTDGLALVRLTVDNSTNNGNNWIYFKPSSQSSGSGSDSDGSGGELTCPFNCYGHGQCINGKCKCDTGYSSIDNCLTKTTNHTITPNTTSPTTSFDIDGIDFQFEMIAIQEIDTDDNIINQVLTNSWISTILIDSQTQTTTVNYQLNNSDTITTTALVTATISFSQQPRDIQFGSQQLHIDANSIKLSVNISNWTFNTFLTTLRVIFKTTINNDQSIEFDCQDVNIDTLSYDQLSNNIQYLRVVKDNIQFTGRFIDYVLSDGRPTFSRTSIVNKTASLDDQQSALLIGISMPQSSESILDPDFTPLLIDKSADSGCDSKSNTWRIIVGVVVGVAGAVAIGVASIILIKKKNTAKRFNNDMQYKLDRINN</sequence>
<dbReference type="InterPro" id="IPR053331">
    <property type="entry name" value="EGF-like_comC"/>
</dbReference>
<dbReference type="OrthoDB" id="442731at2759"/>
<keyword evidence="2" id="KW-1133">Transmembrane helix</keyword>
<dbReference type="GeneID" id="14868050"/>
<dbReference type="Pfam" id="PF22933">
    <property type="entry name" value="ComC_SSD"/>
    <property type="match status" value="1"/>
</dbReference>
<keyword evidence="2" id="KW-0472">Membrane</keyword>
<dbReference type="Proteomes" id="UP000007797">
    <property type="component" value="Unassembled WGS sequence"/>
</dbReference>
<accession>F4Q7Y4</accession>
<keyword evidence="2" id="KW-0812">Transmembrane</keyword>
<dbReference type="Gene3D" id="2.60.120.260">
    <property type="entry name" value="Galactose-binding domain-like"/>
    <property type="match status" value="1"/>
</dbReference>
<reference evidence="5" key="1">
    <citation type="journal article" date="2011" name="Genome Res.">
        <title>Phylogeny-wide analysis of social amoeba genomes highlights ancient origins for complex intercellular communication.</title>
        <authorList>
            <person name="Heidel A.J."/>
            <person name="Lawal H.M."/>
            <person name="Felder M."/>
            <person name="Schilde C."/>
            <person name="Helps N.R."/>
            <person name="Tunggal B."/>
            <person name="Rivero F."/>
            <person name="John U."/>
            <person name="Schleicher M."/>
            <person name="Eichinger L."/>
            <person name="Platzer M."/>
            <person name="Noegel A.A."/>
            <person name="Schaap P."/>
            <person name="Gloeckner G."/>
        </authorList>
    </citation>
    <scope>NUCLEOTIDE SEQUENCE [LARGE SCALE GENOMIC DNA]</scope>
    <source>
        <strain evidence="5">SH3</strain>
    </source>
</reference>
<dbReference type="KEGG" id="dfa:DFA_09553"/>
<evidence type="ECO:0000256" key="2">
    <source>
        <dbReference type="SAM" id="Phobius"/>
    </source>
</evidence>
<feature type="domain" description="EGF-like" evidence="3">
    <location>
        <begin position="690"/>
        <end position="723"/>
    </location>
</feature>
<name>F4Q7Y4_CACFS</name>
<dbReference type="RefSeq" id="XP_004352209.1">
    <property type="nucleotide sequence ID" value="XM_004352157.1"/>
</dbReference>
<feature type="transmembrane region" description="Helical" evidence="2">
    <location>
        <begin position="1104"/>
        <end position="1128"/>
    </location>
</feature>
<dbReference type="Gene3D" id="3.80.10.10">
    <property type="entry name" value="Ribonuclease Inhibitor"/>
    <property type="match status" value="1"/>
</dbReference>
<feature type="disulfide bond" evidence="1">
    <location>
        <begin position="713"/>
        <end position="722"/>
    </location>
</feature>